<protein>
    <submittedName>
        <fullName evidence="2">Uncharacterized protein</fullName>
    </submittedName>
</protein>
<dbReference type="AlphaFoldDB" id="A0A0J9THZ9"/>
<feature type="region of interest" description="Disordered" evidence="1">
    <location>
        <begin position="129"/>
        <end position="149"/>
    </location>
</feature>
<evidence type="ECO:0000256" key="1">
    <source>
        <dbReference type="SAM" id="MobiDB-lite"/>
    </source>
</evidence>
<evidence type="ECO:0000313" key="3">
    <source>
        <dbReference type="Proteomes" id="UP000053776"/>
    </source>
</evidence>
<dbReference type="EMBL" id="KQ234992">
    <property type="protein sequence ID" value="KMZ95280.1"/>
    <property type="molecule type" value="Genomic_DNA"/>
</dbReference>
<gene>
    <name evidence="2" type="ORF">PVMG_05917</name>
</gene>
<dbReference type="OrthoDB" id="371209at2759"/>
<sequence>MGGPVTTMRGTPCVVLLLTEERFRREKYGKKRKTKGIFRSVPVLGAPSNINYLCFVLQCERAKESSFLMNYSKSPQELNRRILRLETPEPWGDSQTYEITTRDKSGNLITTVFNKNAEALYFYINRRASKGDGSSRGRSSKLRKRKKQN</sequence>
<reference evidence="2 3" key="1">
    <citation type="submission" date="2011-08" db="EMBL/GenBank/DDBJ databases">
        <title>The Genome Sequence of Plasmodium vivax Mauritania I.</title>
        <authorList>
            <consortium name="The Broad Institute Genome Sequencing Platform"/>
            <consortium name="The Broad Institute Genome Sequencing Center for Infectious Disease"/>
            <person name="Neafsey D."/>
            <person name="Carlton J."/>
            <person name="Barnwell J."/>
            <person name="Collins W."/>
            <person name="Escalante A."/>
            <person name="Mullikin J."/>
            <person name="Saul A."/>
            <person name="Guigo R."/>
            <person name="Camara F."/>
            <person name="Young S.K."/>
            <person name="Zeng Q."/>
            <person name="Gargeya S."/>
            <person name="Fitzgerald M."/>
            <person name="Haas B."/>
            <person name="Abouelleil A."/>
            <person name="Alvarado L."/>
            <person name="Arachchi H.M."/>
            <person name="Berlin A."/>
            <person name="Brown A."/>
            <person name="Chapman S.B."/>
            <person name="Chen Z."/>
            <person name="Dunbar C."/>
            <person name="Freedman E."/>
            <person name="Gearin G."/>
            <person name="Gellesch M."/>
            <person name="Goldberg J."/>
            <person name="Griggs A."/>
            <person name="Gujja S."/>
            <person name="Heiman D."/>
            <person name="Howarth C."/>
            <person name="Larson L."/>
            <person name="Lui A."/>
            <person name="MacDonald P.J.P."/>
            <person name="Montmayeur A."/>
            <person name="Murphy C."/>
            <person name="Neiman D."/>
            <person name="Pearson M."/>
            <person name="Priest M."/>
            <person name="Roberts A."/>
            <person name="Saif S."/>
            <person name="Shea T."/>
            <person name="Shenoy N."/>
            <person name="Sisk P."/>
            <person name="Stolte C."/>
            <person name="Sykes S."/>
            <person name="Wortman J."/>
            <person name="Nusbaum C."/>
            <person name="Birren B."/>
        </authorList>
    </citation>
    <scope>NUCLEOTIDE SEQUENCE [LARGE SCALE GENOMIC DNA]</scope>
    <source>
        <strain evidence="2 3">Mauritania I</strain>
    </source>
</reference>
<evidence type="ECO:0000313" key="2">
    <source>
        <dbReference type="EMBL" id="KMZ95280.1"/>
    </source>
</evidence>
<feature type="compositionally biased region" description="Basic residues" evidence="1">
    <location>
        <begin position="138"/>
        <end position="149"/>
    </location>
</feature>
<organism evidence="2 3">
    <name type="scientific">Plasmodium vivax Mauritania I</name>
    <dbReference type="NCBI Taxonomy" id="1035515"/>
    <lineage>
        <taxon>Eukaryota</taxon>
        <taxon>Sar</taxon>
        <taxon>Alveolata</taxon>
        <taxon>Apicomplexa</taxon>
        <taxon>Aconoidasida</taxon>
        <taxon>Haemosporida</taxon>
        <taxon>Plasmodiidae</taxon>
        <taxon>Plasmodium</taxon>
        <taxon>Plasmodium (Plasmodium)</taxon>
    </lineage>
</organism>
<dbReference type="Proteomes" id="UP000053776">
    <property type="component" value="Unassembled WGS sequence"/>
</dbReference>
<accession>A0A0J9THZ9</accession>
<name>A0A0J9THZ9_PLAVI</name>
<proteinExistence type="predicted"/>